<dbReference type="AlphaFoldDB" id="A0A8J2YFF6"/>
<reference evidence="1" key="1">
    <citation type="journal article" date="2014" name="Int. J. Syst. Evol. Microbiol.">
        <title>Complete genome sequence of Corynebacterium casei LMG S-19264T (=DSM 44701T), isolated from a smear-ripened cheese.</title>
        <authorList>
            <consortium name="US DOE Joint Genome Institute (JGI-PGF)"/>
            <person name="Walter F."/>
            <person name="Albersmeier A."/>
            <person name="Kalinowski J."/>
            <person name="Ruckert C."/>
        </authorList>
    </citation>
    <scope>NUCLEOTIDE SEQUENCE</scope>
    <source>
        <strain evidence="1">CGMCC 1.15371</strain>
    </source>
</reference>
<organism evidence="1 2">
    <name type="scientific">Pullulanibacillus camelliae</name>
    <dbReference type="NCBI Taxonomy" id="1707096"/>
    <lineage>
        <taxon>Bacteria</taxon>
        <taxon>Bacillati</taxon>
        <taxon>Bacillota</taxon>
        <taxon>Bacilli</taxon>
        <taxon>Bacillales</taxon>
        <taxon>Sporolactobacillaceae</taxon>
        <taxon>Pullulanibacillus</taxon>
    </lineage>
</organism>
<dbReference type="RefSeq" id="WP_188688369.1">
    <property type="nucleotide sequence ID" value="NZ_BMIR01000001.1"/>
</dbReference>
<comment type="caution">
    <text evidence="1">The sequence shown here is derived from an EMBL/GenBank/DDBJ whole genome shotgun (WGS) entry which is preliminary data.</text>
</comment>
<reference evidence="1" key="2">
    <citation type="submission" date="2020-09" db="EMBL/GenBank/DDBJ databases">
        <authorList>
            <person name="Sun Q."/>
            <person name="Zhou Y."/>
        </authorList>
    </citation>
    <scope>NUCLEOTIDE SEQUENCE</scope>
    <source>
        <strain evidence="1">CGMCC 1.15371</strain>
    </source>
</reference>
<protein>
    <submittedName>
        <fullName evidence="1">Uncharacterized protein</fullName>
    </submittedName>
</protein>
<dbReference type="Proteomes" id="UP000628775">
    <property type="component" value="Unassembled WGS sequence"/>
</dbReference>
<sequence>MDDQFQYFPWVNINAEDDTKLMHDRYEVYVNDDYIGNKTLIAQNEQIEDLNRFLNEQGLYEFSSDFEGDHVSIVSDTQADRIKEALHIHLQNS</sequence>
<dbReference type="EMBL" id="BMIR01000001">
    <property type="protein sequence ID" value="GGE28903.1"/>
    <property type="molecule type" value="Genomic_DNA"/>
</dbReference>
<accession>A0A8J2YFF6</accession>
<proteinExistence type="predicted"/>
<keyword evidence="2" id="KW-1185">Reference proteome</keyword>
<evidence type="ECO:0000313" key="2">
    <source>
        <dbReference type="Proteomes" id="UP000628775"/>
    </source>
</evidence>
<name>A0A8J2YFF6_9BACL</name>
<evidence type="ECO:0000313" key="1">
    <source>
        <dbReference type="EMBL" id="GGE28903.1"/>
    </source>
</evidence>
<gene>
    <name evidence="1" type="ORF">GCM10011391_04330</name>
</gene>